<comment type="cofactor">
    <cofactor evidence="6">
        <name>Mg(2+)</name>
        <dbReference type="ChEBI" id="CHEBI:18420"/>
    </cofactor>
    <cofactor evidence="6">
        <name>Mn(2+)</name>
        <dbReference type="ChEBI" id="CHEBI:29035"/>
    </cofactor>
    <text evidence="6">Mg(2+). Can also accept Mn(2+).</text>
</comment>
<dbReference type="InterPro" id="IPR004372">
    <property type="entry name" value="Ac/propionate_kinase"/>
</dbReference>
<dbReference type="EMBL" id="JADKMY010000003">
    <property type="protein sequence ID" value="MBF4554224.1"/>
    <property type="molecule type" value="Genomic_DNA"/>
</dbReference>
<comment type="subunit">
    <text evidence="6">Homodimer.</text>
</comment>
<feature type="binding site" evidence="6">
    <location>
        <position position="17"/>
    </location>
    <ligand>
        <name>ATP</name>
        <dbReference type="ChEBI" id="CHEBI:30616"/>
    </ligand>
</feature>
<keyword evidence="9" id="KW-1185">Reference proteome</keyword>
<dbReference type="Gene3D" id="3.30.420.40">
    <property type="match status" value="2"/>
</dbReference>
<evidence type="ECO:0000256" key="5">
    <source>
        <dbReference type="ARBA" id="ARBA00022840"/>
    </source>
</evidence>
<proteinExistence type="inferred from homology"/>
<feature type="binding site" evidence="6">
    <location>
        <begin position="333"/>
        <end position="337"/>
    </location>
    <ligand>
        <name>ATP</name>
        <dbReference type="ChEBI" id="CHEBI:30616"/>
    </ligand>
</feature>
<dbReference type="Proteomes" id="UP000635902">
    <property type="component" value="Unassembled WGS sequence"/>
</dbReference>
<keyword evidence="6" id="KW-0479">Metal-binding</keyword>
<feature type="site" description="Transition state stabilizer" evidence="6">
    <location>
        <position position="244"/>
    </location>
</feature>
<evidence type="ECO:0000256" key="4">
    <source>
        <dbReference type="ARBA" id="ARBA00022777"/>
    </source>
</evidence>
<keyword evidence="3 6" id="KW-0547">Nucleotide-binding</keyword>
<dbReference type="PROSITE" id="PS01075">
    <property type="entry name" value="ACETATE_KINASE_1"/>
    <property type="match status" value="1"/>
</dbReference>
<feature type="binding site" evidence="6">
    <location>
        <position position="10"/>
    </location>
    <ligand>
        <name>Mg(2+)</name>
        <dbReference type="ChEBI" id="CHEBI:18420"/>
    </ligand>
</feature>
<dbReference type="InterPro" id="IPR043129">
    <property type="entry name" value="ATPase_NBD"/>
</dbReference>
<dbReference type="InterPro" id="IPR023865">
    <property type="entry name" value="Aliphatic_acid_kinase_CS"/>
</dbReference>
<keyword evidence="6" id="KW-0963">Cytoplasm</keyword>
<evidence type="ECO:0000256" key="6">
    <source>
        <dbReference type="HAMAP-Rule" id="MF_00020"/>
    </source>
</evidence>
<feature type="binding site" evidence="6">
    <location>
        <position position="389"/>
    </location>
    <ligand>
        <name>Mg(2+)</name>
        <dbReference type="ChEBI" id="CHEBI:18420"/>
    </ligand>
</feature>
<protein>
    <recommendedName>
        <fullName evidence="6">Acetate kinase</fullName>
        <ecNumber evidence="6">2.7.2.1</ecNumber>
    </recommendedName>
    <alternativeName>
        <fullName evidence="6">Acetokinase</fullName>
    </alternativeName>
</protein>
<dbReference type="PANTHER" id="PTHR21060:SF15">
    <property type="entry name" value="ACETATE KINASE-RELATED"/>
    <property type="match status" value="1"/>
</dbReference>
<feature type="site" description="Transition state stabilizer" evidence="6">
    <location>
        <position position="183"/>
    </location>
</feature>
<dbReference type="PIRSF" id="PIRSF000722">
    <property type="entry name" value="Acetate_prop_kin"/>
    <property type="match status" value="1"/>
</dbReference>
<dbReference type="EC" id="2.7.2.1" evidence="6"/>
<keyword evidence="6" id="KW-0460">Magnesium</keyword>
<comment type="catalytic activity">
    <reaction evidence="6">
        <text>acetate + ATP = acetyl phosphate + ADP</text>
        <dbReference type="Rhea" id="RHEA:11352"/>
        <dbReference type="ChEBI" id="CHEBI:22191"/>
        <dbReference type="ChEBI" id="CHEBI:30089"/>
        <dbReference type="ChEBI" id="CHEBI:30616"/>
        <dbReference type="ChEBI" id="CHEBI:456216"/>
        <dbReference type="EC" id="2.7.2.1"/>
    </reaction>
</comment>
<comment type="caution">
    <text evidence="8">The sequence shown here is derived from an EMBL/GenBank/DDBJ whole genome shotgun (WGS) entry which is preliminary data.</text>
</comment>
<dbReference type="SUPFAM" id="SSF53067">
    <property type="entry name" value="Actin-like ATPase domain"/>
    <property type="match status" value="2"/>
</dbReference>
<dbReference type="GO" id="GO:0016301">
    <property type="term" value="F:kinase activity"/>
    <property type="evidence" value="ECO:0007669"/>
    <property type="project" value="UniProtKB-KW"/>
</dbReference>
<comment type="pathway">
    <text evidence="6">Metabolic intermediate biosynthesis; acetyl-CoA biosynthesis; acetyl-CoA from acetate: step 1/2.</text>
</comment>
<gene>
    <name evidence="6" type="primary">ackA</name>
    <name evidence="8" type="ORF">IRY30_09105</name>
</gene>
<dbReference type="PRINTS" id="PR00471">
    <property type="entry name" value="ACETATEKNASE"/>
</dbReference>
<organism evidence="8 9">
    <name type="scientific">Corynebacterium suicordis DSM 45110</name>
    <dbReference type="NCBI Taxonomy" id="1121369"/>
    <lineage>
        <taxon>Bacteria</taxon>
        <taxon>Bacillati</taxon>
        <taxon>Actinomycetota</taxon>
        <taxon>Actinomycetes</taxon>
        <taxon>Mycobacteriales</taxon>
        <taxon>Corynebacteriaceae</taxon>
        <taxon>Corynebacterium</taxon>
    </lineage>
</organism>
<feature type="binding site" evidence="6">
    <location>
        <begin position="285"/>
        <end position="287"/>
    </location>
    <ligand>
        <name>ATP</name>
        <dbReference type="ChEBI" id="CHEBI:30616"/>
    </ligand>
</feature>
<comment type="similarity">
    <text evidence="1 6 7">Belongs to the acetokinase family.</text>
</comment>
<keyword evidence="5 6" id="KW-0067">ATP-binding</keyword>
<dbReference type="NCBIfam" id="TIGR00016">
    <property type="entry name" value="ackA"/>
    <property type="match status" value="1"/>
</dbReference>
<comment type="subcellular location">
    <subcellularLocation>
        <location evidence="6">Cytoplasm</location>
    </subcellularLocation>
</comment>
<accession>A0ABR9ZLF8</accession>
<dbReference type="HAMAP" id="MF_00020">
    <property type="entry name" value="Acetate_kinase"/>
    <property type="match status" value="1"/>
</dbReference>
<sequence>MSTQYALVLNSGSSSIKFQVLDPNAAATDEPLVSGLVEKIGEPTGLVRVKINGEKQEDTSAVASHAVGLKRAFLMMSEKNVGPQDLDLIAVGHRVVHGGEEFAAPQLVEGDVIERLKKLIPLAPLHNPANIEGIETAQELLPNVPHVAVFDTAFFANMPESAANYAINREVAKEYGIRRYGFHGTSHEYISQQVPSLLGKEPSEVKQITLHLGNGASASAVDGGRAVDTTMGLTPLAGLVMGTRCGDIDPGIIFHLSRSAGMSVDDIDTLLNRKSGIKGLSGVNDFRELETLVNDGDANAKLAFDVYIHTLRRFIGSYMLNLGGVDAITFTAGVGENDVNVRKAAMANLEAFGIKLDDSRNANTEGVHGAREISTDDSTVKVFVVPTNEELAIARYAVKLAK</sequence>
<name>A0ABR9ZLF8_9CORY</name>
<dbReference type="InterPro" id="IPR000890">
    <property type="entry name" value="Aliphatic_acid_kin_short-chain"/>
</dbReference>
<dbReference type="PROSITE" id="PS01076">
    <property type="entry name" value="ACETATE_KINASE_2"/>
    <property type="match status" value="1"/>
</dbReference>
<comment type="function">
    <text evidence="6">Catalyzes the formation of acetyl phosphate from acetate and ATP. Can also catalyze the reverse reaction.</text>
</comment>
<evidence type="ECO:0000313" key="8">
    <source>
        <dbReference type="EMBL" id="MBF4554224.1"/>
    </source>
</evidence>
<dbReference type="CDD" id="cd24010">
    <property type="entry name" value="ASKHA_NBD_AcK_PK"/>
    <property type="match status" value="1"/>
</dbReference>
<dbReference type="RefSeq" id="WP_194557111.1">
    <property type="nucleotide sequence ID" value="NZ_JADKMY010000003.1"/>
</dbReference>
<feature type="binding site" evidence="6">
    <location>
        <position position="94"/>
    </location>
    <ligand>
        <name>substrate</name>
    </ligand>
</feature>
<keyword evidence="2 6" id="KW-0808">Transferase</keyword>
<evidence type="ECO:0000256" key="2">
    <source>
        <dbReference type="ARBA" id="ARBA00022679"/>
    </source>
</evidence>
<evidence type="ECO:0000313" key="9">
    <source>
        <dbReference type="Proteomes" id="UP000635902"/>
    </source>
</evidence>
<keyword evidence="4 6" id="KW-0418">Kinase</keyword>
<evidence type="ECO:0000256" key="7">
    <source>
        <dbReference type="RuleBase" id="RU003835"/>
    </source>
</evidence>
<dbReference type="Pfam" id="PF00871">
    <property type="entry name" value="Acetate_kinase"/>
    <property type="match status" value="1"/>
</dbReference>
<feature type="binding site" evidence="6">
    <location>
        <begin position="211"/>
        <end position="215"/>
    </location>
    <ligand>
        <name>ATP</name>
        <dbReference type="ChEBI" id="CHEBI:30616"/>
    </ligand>
</feature>
<dbReference type="PANTHER" id="PTHR21060">
    <property type="entry name" value="ACETATE KINASE"/>
    <property type="match status" value="1"/>
</dbReference>
<evidence type="ECO:0000256" key="3">
    <source>
        <dbReference type="ARBA" id="ARBA00022741"/>
    </source>
</evidence>
<feature type="active site" description="Proton donor/acceptor" evidence="6">
    <location>
        <position position="151"/>
    </location>
</feature>
<reference evidence="8 9" key="1">
    <citation type="submission" date="2020-10" db="EMBL/GenBank/DDBJ databases">
        <title>Novel species in genus Corynebacterium.</title>
        <authorList>
            <person name="Zhang G."/>
        </authorList>
    </citation>
    <scope>NUCLEOTIDE SEQUENCE [LARGE SCALE GENOMIC DNA]</scope>
    <source>
        <strain evidence="8 9">DSM 45110</strain>
    </source>
</reference>
<evidence type="ECO:0000256" key="1">
    <source>
        <dbReference type="ARBA" id="ARBA00008748"/>
    </source>
</evidence>